<accession>A0A504YFW5</accession>
<protein>
    <recommendedName>
        <fullName evidence="4">C3H1-type domain-containing protein</fullName>
    </recommendedName>
</protein>
<reference evidence="2 3" key="1">
    <citation type="submission" date="2019-04" db="EMBL/GenBank/DDBJ databases">
        <title>Annotation for the trematode Fasciola gigantica.</title>
        <authorList>
            <person name="Choi Y.-J."/>
        </authorList>
    </citation>
    <scope>NUCLEOTIDE SEQUENCE [LARGE SCALE GENOMIC DNA]</scope>
    <source>
        <strain evidence="2">Uganda_cow_1</strain>
    </source>
</reference>
<dbReference type="Proteomes" id="UP000316759">
    <property type="component" value="Unassembled WGS sequence"/>
</dbReference>
<dbReference type="OrthoDB" id="6267990at2759"/>
<sequence length="1201" mass="134307">MLSNAMEHVAYNPEDCLPLLSCAAELMDLPTLDSGDVESLDDYPLPPILETLFGPVSLTYSSGGTVNPLINEKPIDLVDECCGLANLDEVPMELNTSDEDGPDSSDESHIIESQRNNYSAELDEMELRSRALRSLLLKKHSPKSPLEFHEELVSAQTLPRVQSSKQLAIGSGRLKTATQSQEKFVITVCDTSSESDAGEDLEPTRDKTNENSVSSTTCQDVTSKPTKQKCAPRSKEIELFERQMLHQKMILLRQRLTVKRQQRIVDERRQLVRKLTVTLGELRKRLRSVSSLYKEASKSLLLAQRLHSAYQKKLSTTQKSYSALCEKLSHAEGPNSKVDPSSFSPKSVQNDAHVPNKHSFVQHKALVLSSLDTLQRARTTTAYFNYYRFESPSANAGRIEVSTNALRTNALKSQDQKSSDISVSKTQGFSRNRMNPAVPLCPYLLDGECKDSNCLLQHPSCLLSANRNVYNHRERFSSSITPIDPGSRSAVRIRPGVSPEPEFYCEFCKESLLSSNEVHSSEGLRKWHSAYLTFKRSTAKNSALKTFLHESQLIVREYSGSATVGEHHLAIICLENPTSCSTEILECLKLSNFPIIACRCVLRNSYLTVRMRLAVAQSTIEYLGSQLKKLSLHAVSPLGASFVYIVYHYCRLLLETENNTRLTNFLDEQLSTLPKENPCRLGVWWIRLSLALNETLPPESAFFSSANLPSLPRIETAEKLELVREALADLGIPDKVFDLLRALSASEDPLLYSLFAMLYIYVHSLLVTQQYGEAARFCWSVATNPAVEAVDDLFFPLAVYASFQADSSLDWTTVLNQYPQLVTSDKYVAYRIEFGFLFANLAWRRGMSLTAREALLESLASVILLPSDHDSDVLCGFQRLMLLSDLGDSVPSREVHSVDGSRGKTYLWLSYCLFCLICPNQLEETTTQLIRHCKSFLKGSNPTAYNISFHRLLLHMAIVLINKLYVSNGPLYYKFITGVLCDPVLPFDRLLLPTWFTELVQRTQLALLPSPGERHDLCVTLVETYGPLLVPSLCRGLFALGDHFLARGLCSIARLDKPDSEAFWLLFGSLTVNESTNSALSERNHYLSSLIEVFTEATATVPSSTSLWRQYIQIMIASGLDAGPLQKRAEELGVRVAFEELGPEKQKTSTVNHKLIKTKDETVNNQKPVAGKSIPLVTFSQKRISSTNSVTASHLLKKLGR</sequence>
<feature type="compositionally biased region" description="Polar residues" evidence="1">
    <location>
        <begin position="338"/>
        <end position="350"/>
    </location>
</feature>
<feature type="region of interest" description="Disordered" evidence="1">
    <location>
        <begin position="194"/>
        <end position="226"/>
    </location>
</feature>
<keyword evidence="3" id="KW-1185">Reference proteome</keyword>
<proteinExistence type="predicted"/>
<dbReference type="AlphaFoldDB" id="A0A504YFW5"/>
<comment type="caution">
    <text evidence="2">The sequence shown here is derived from an EMBL/GenBank/DDBJ whole genome shotgun (WGS) entry which is preliminary data.</text>
</comment>
<organism evidence="2 3">
    <name type="scientific">Fasciola gigantica</name>
    <name type="common">Giant liver fluke</name>
    <dbReference type="NCBI Taxonomy" id="46835"/>
    <lineage>
        <taxon>Eukaryota</taxon>
        <taxon>Metazoa</taxon>
        <taxon>Spiralia</taxon>
        <taxon>Lophotrochozoa</taxon>
        <taxon>Platyhelminthes</taxon>
        <taxon>Trematoda</taxon>
        <taxon>Digenea</taxon>
        <taxon>Plagiorchiida</taxon>
        <taxon>Echinostomata</taxon>
        <taxon>Echinostomatoidea</taxon>
        <taxon>Fasciolidae</taxon>
        <taxon>Fasciola</taxon>
    </lineage>
</organism>
<evidence type="ECO:0000256" key="1">
    <source>
        <dbReference type="SAM" id="MobiDB-lite"/>
    </source>
</evidence>
<evidence type="ECO:0008006" key="4">
    <source>
        <dbReference type="Google" id="ProtNLM"/>
    </source>
</evidence>
<feature type="compositionally biased region" description="Polar residues" evidence="1">
    <location>
        <begin position="210"/>
        <end position="225"/>
    </location>
</feature>
<evidence type="ECO:0000313" key="3">
    <source>
        <dbReference type="Proteomes" id="UP000316759"/>
    </source>
</evidence>
<dbReference type="EMBL" id="SUNJ01010839">
    <property type="protein sequence ID" value="TPP59346.1"/>
    <property type="molecule type" value="Genomic_DNA"/>
</dbReference>
<gene>
    <name evidence="2" type="ORF">FGIG_02859</name>
</gene>
<name>A0A504YFW5_FASGI</name>
<feature type="region of interest" description="Disordered" evidence="1">
    <location>
        <begin position="331"/>
        <end position="351"/>
    </location>
</feature>
<evidence type="ECO:0000313" key="2">
    <source>
        <dbReference type="EMBL" id="TPP59346.1"/>
    </source>
</evidence>